<dbReference type="KEGG" id="ehn:H9Q80_19185"/>
<dbReference type="SMART" id="SM01266">
    <property type="entry name" value="Mac"/>
    <property type="match status" value="1"/>
</dbReference>
<dbReference type="InterPro" id="IPR024688">
    <property type="entry name" value="Mac_dom"/>
</dbReference>
<dbReference type="CDD" id="cd03357">
    <property type="entry name" value="LbH_MAT_GAT"/>
    <property type="match status" value="1"/>
</dbReference>
<feature type="domain" description="Maltose/galactoside acetyltransferase" evidence="6">
    <location>
        <begin position="4"/>
        <end position="58"/>
    </location>
</feature>
<evidence type="ECO:0000256" key="1">
    <source>
        <dbReference type="ARBA" id="ARBA00007274"/>
    </source>
</evidence>
<evidence type="ECO:0000313" key="8">
    <source>
        <dbReference type="Proteomes" id="UP000515856"/>
    </source>
</evidence>
<dbReference type="GO" id="GO:0008870">
    <property type="term" value="F:galactoside O-acetyltransferase activity"/>
    <property type="evidence" value="ECO:0007669"/>
    <property type="project" value="TreeGrafter"/>
</dbReference>
<sequence>MTEKEKMINGFIYNPVSPQLVLDRDKASRILTKYNKKVFHEVNMRNRMIKKLMNTSGYFWIKPPFFCDYGYNIYLGKEVMVNFNCVFLDVCPIIIGDYTLIGPNTQIYTACHSLDYKERQENKEFGKPVRIGDHVWIGGNVTILPGVSIGDHSIIGAGSVVTKDIPANVIAVGNPCKVIKDQKNVSIQSAKRI</sequence>
<dbReference type="PANTHER" id="PTHR43017">
    <property type="entry name" value="GALACTOSIDE O-ACETYLTRANSFERASE"/>
    <property type="match status" value="1"/>
</dbReference>
<name>A0A7G9GNE8_9FIRM</name>
<evidence type="ECO:0000259" key="6">
    <source>
        <dbReference type="SMART" id="SM01266"/>
    </source>
</evidence>
<dbReference type="Pfam" id="PF12464">
    <property type="entry name" value="Mac"/>
    <property type="match status" value="1"/>
</dbReference>
<evidence type="ECO:0000256" key="5">
    <source>
        <dbReference type="RuleBase" id="RU367021"/>
    </source>
</evidence>
<dbReference type="InterPro" id="IPR011004">
    <property type="entry name" value="Trimer_LpxA-like_sf"/>
</dbReference>
<keyword evidence="3" id="KW-0677">Repeat</keyword>
<reference evidence="7 8" key="1">
    <citation type="submission" date="2020-08" db="EMBL/GenBank/DDBJ databases">
        <authorList>
            <person name="Liu C."/>
            <person name="Sun Q."/>
        </authorList>
    </citation>
    <scope>NUCLEOTIDE SEQUENCE [LARGE SCALE GENOMIC DNA]</scope>
    <source>
        <strain evidence="7 8">NSJ-61</strain>
    </source>
</reference>
<dbReference type="AlphaFoldDB" id="A0A7G9GNE8"/>
<evidence type="ECO:0000256" key="3">
    <source>
        <dbReference type="ARBA" id="ARBA00022737"/>
    </source>
</evidence>
<protein>
    <recommendedName>
        <fullName evidence="5">Acetyltransferase</fullName>
        <ecNumber evidence="5">2.3.1.-</ecNumber>
    </recommendedName>
</protein>
<comment type="similarity">
    <text evidence="1 5">Belongs to the transferase hexapeptide repeat family.</text>
</comment>
<accession>A0A7G9GNE8</accession>
<dbReference type="InterPro" id="IPR039369">
    <property type="entry name" value="LacA-like"/>
</dbReference>
<dbReference type="PROSITE" id="PS00101">
    <property type="entry name" value="HEXAPEP_TRANSFERASES"/>
    <property type="match status" value="1"/>
</dbReference>
<dbReference type="RefSeq" id="WP_117456148.1">
    <property type="nucleotide sequence ID" value="NZ_CP060636.1"/>
</dbReference>
<dbReference type="Pfam" id="PF00132">
    <property type="entry name" value="Hexapep"/>
    <property type="match status" value="1"/>
</dbReference>
<dbReference type="SUPFAM" id="SSF51161">
    <property type="entry name" value="Trimeric LpxA-like enzymes"/>
    <property type="match status" value="1"/>
</dbReference>
<organism evidence="7 8">
    <name type="scientific">[Eubacterium] hominis</name>
    <dbReference type="NCBI Taxonomy" id="2764325"/>
    <lineage>
        <taxon>Bacteria</taxon>
        <taxon>Bacillati</taxon>
        <taxon>Bacillota</taxon>
        <taxon>Erysipelotrichia</taxon>
        <taxon>Erysipelotrichales</taxon>
        <taxon>Erysipelotrichaceae</taxon>
        <taxon>Amedibacillus</taxon>
    </lineage>
</organism>
<evidence type="ECO:0000256" key="4">
    <source>
        <dbReference type="ARBA" id="ARBA00023315"/>
    </source>
</evidence>
<gene>
    <name evidence="7" type="ORF">H9Q80_19185</name>
</gene>
<dbReference type="InterPro" id="IPR018357">
    <property type="entry name" value="Hexapep_transf_CS"/>
</dbReference>
<proteinExistence type="inferred from homology"/>
<dbReference type="Gene3D" id="2.160.10.10">
    <property type="entry name" value="Hexapeptide repeat proteins"/>
    <property type="match status" value="1"/>
</dbReference>
<dbReference type="EC" id="2.3.1.-" evidence="5"/>
<dbReference type="FunFam" id="2.160.10.10:FF:000008">
    <property type="entry name" value="Maltose O-acetyltransferase"/>
    <property type="match status" value="1"/>
</dbReference>
<dbReference type="InterPro" id="IPR001451">
    <property type="entry name" value="Hexapep"/>
</dbReference>
<dbReference type="EMBL" id="CP060636">
    <property type="protein sequence ID" value="QNM12330.1"/>
    <property type="molecule type" value="Genomic_DNA"/>
</dbReference>
<keyword evidence="2 5" id="KW-0808">Transferase</keyword>
<dbReference type="Proteomes" id="UP000515856">
    <property type="component" value="Chromosome"/>
</dbReference>
<evidence type="ECO:0000256" key="2">
    <source>
        <dbReference type="ARBA" id="ARBA00022679"/>
    </source>
</evidence>
<evidence type="ECO:0000313" key="7">
    <source>
        <dbReference type="EMBL" id="QNM12330.1"/>
    </source>
</evidence>
<keyword evidence="8" id="KW-1185">Reference proteome</keyword>
<dbReference type="PANTHER" id="PTHR43017:SF1">
    <property type="entry name" value="ACETYLTRANSFERASE YJL218W-RELATED"/>
    <property type="match status" value="1"/>
</dbReference>
<keyword evidence="4 5" id="KW-0012">Acyltransferase</keyword>